<dbReference type="PROSITE" id="PS00444">
    <property type="entry name" value="POLYPRENYL_SYNTHASE_2"/>
    <property type="match status" value="1"/>
</dbReference>
<dbReference type="SUPFAM" id="SSF48576">
    <property type="entry name" value="Terpenoid synthases"/>
    <property type="match status" value="1"/>
</dbReference>
<dbReference type="AlphaFoldDB" id="A0A0G1ZEU0"/>
<name>A0A0G1ZEU0_UNCK3</name>
<organism evidence="7 8">
    <name type="scientific">candidate division Kazan bacterium GW2011_GWB1_52_7</name>
    <dbReference type="NCBI Taxonomy" id="1620414"/>
    <lineage>
        <taxon>Bacteria</taxon>
        <taxon>Bacteria division Kazan-3B-28</taxon>
    </lineage>
</organism>
<comment type="cofactor">
    <cofactor evidence="1">
        <name>Mg(2+)</name>
        <dbReference type="ChEBI" id="CHEBI:18420"/>
    </cofactor>
</comment>
<evidence type="ECO:0000313" key="8">
    <source>
        <dbReference type="Proteomes" id="UP000034913"/>
    </source>
</evidence>
<protein>
    <submittedName>
        <fullName evidence="7">Polyprenyl synthetase</fullName>
    </submittedName>
</protein>
<comment type="similarity">
    <text evidence="2 6">Belongs to the FPP/GGPP synthase family.</text>
</comment>
<evidence type="ECO:0000256" key="3">
    <source>
        <dbReference type="ARBA" id="ARBA00022679"/>
    </source>
</evidence>
<gene>
    <name evidence="7" type="ORF">VF00_C0009G0010</name>
</gene>
<dbReference type="PANTHER" id="PTHR12001:SF69">
    <property type="entry name" value="ALL TRANS-POLYPRENYL-DIPHOSPHATE SYNTHASE PDSS1"/>
    <property type="match status" value="1"/>
</dbReference>
<dbReference type="SFLD" id="SFLDS00005">
    <property type="entry name" value="Isoprenoid_Synthase_Type_I"/>
    <property type="match status" value="1"/>
</dbReference>
<keyword evidence="5" id="KW-0460">Magnesium</keyword>
<dbReference type="InterPro" id="IPR033749">
    <property type="entry name" value="Polyprenyl_synt_CS"/>
</dbReference>
<comment type="caution">
    <text evidence="7">The sequence shown here is derived from an EMBL/GenBank/DDBJ whole genome shotgun (WGS) entry which is preliminary data.</text>
</comment>
<evidence type="ECO:0000256" key="2">
    <source>
        <dbReference type="ARBA" id="ARBA00006706"/>
    </source>
</evidence>
<dbReference type="Pfam" id="PF00348">
    <property type="entry name" value="polyprenyl_synt"/>
    <property type="match status" value="1"/>
</dbReference>
<keyword evidence="4" id="KW-0479">Metal-binding</keyword>
<proteinExistence type="inferred from homology"/>
<evidence type="ECO:0000256" key="4">
    <source>
        <dbReference type="ARBA" id="ARBA00022723"/>
    </source>
</evidence>
<sequence length="324" mass="35817">MATLQDVYRPVRKEMEDVERIIAASLSEGTVPELRKINRALRASPGKRLRPAMVLLSAHAGAYRRRKDGRGRRESIAKTAAAVELIHVSTLVHDDVMDASLLRHRKPTVNALHGDNVAICAGDYLLARAFMLLAETGNPALIGIASRAVKDVCEGQVLQVWRRGKAMGLKEYDAIIDRKTAALFRAACGMGACAAGLEGSALPFFGFHFGRGFQMIDDYLDIVSDEKTLGKRPGENIRQGEWTLPALLLLQQVPKASRASTAERCMEDMRLLRRMIAMRHVGESVWKAVNEEMRKAEQALDSLPASPCRQALHQLLDLSVSRLK</sequence>
<dbReference type="GO" id="GO:0004659">
    <property type="term" value="F:prenyltransferase activity"/>
    <property type="evidence" value="ECO:0007669"/>
    <property type="project" value="InterPro"/>
</dbReference>
<keyword evidence="3 6" id="KW-0808">Transferase</keyword>
<evidence type="ECO:0000256" key="1">
    <source>
        <dbReference type="ARBA" id="ARBA00001946"/>
    </source>
</evidence>
<dbReference type="InterPro" id="IPR008949">
    <property type="entry name" value="Isoprenoid_synthase_dom_sf"/>
</dbReference>
<dbReference type="GO" id="GO:0046872">
    <property type="term" value="F:metal ion binding"/>
    <property type="evidence" value="ECO:0007669"/>
    <property type="project" value="UniProtKB-KW"/>
</dbReference>
<evidence type="ECO:0000256" key="5">
    <source>
        <dbReference type="ARBA" id="ARBA00022842"/>
    </source>
</evidence>
<dbReference type="Proteomes" id="UP000034913">
    <property type="component" value="Unassembled WGS sequence"/>
</dbReference>
<dbReference type="InterPro" id="IPR000092">
    <property type="entry name" value="Polyprenyl_synt"/>
</dbReference>
<dbReference type="PANTHER" id="PTHR12001">
    <property type="entry name" value="GERANYLGERANYL PYROPHOSPHATE SYNTHASE"/>
    <property type="match status" value="1"/>
</dbReference>
<evidence type="ECO:0000313" key="7">
    <source>
        <dbReference type="EMBL" id="KKW26377.1"/>
    </source>
</evidence>
<dbReference type="Gene3D" id="1.10.600.10">
    <property type="entry name" value="Farnesyl Diphosphate Synthase"/>
    <property type="match status" value="1"/>
</dbReference>
<dbReference type="EMBL" id="LCRB01000009">
    <property type="protein sequence ID" value="KKW26377.1"/>
    <property type="molecule type" value="Genomic_DNA"/>
</dbReference>
<reference evidence="7 8" key="1">
    <citation type="journal article" date="2015" name="Nature">
        <title>rRNA introns, odd ribosomes, and small enigmatic genomes across a large radiation of phyla.</title>
        <authorList>
            <person name="Brown C.T."/>
            <person name="Hug L.A."/>
            <person name="Thomas B.C."/>
            <person name="Sharon I."/>
            <person name="Castelle C.J."/>
            <person name="Singh A."/>
            <person name="Wilkins M.J."/>
            <person name="Williams K.H."/>
            <person name="Banfield J.F."/>
        </authorList>
    </citation>
    <scope>NUCLEOTIDE SEQUENCE [LARGE SCALE GENOMIC DNA]</scope>
</reference>
<evidence type="ECO:0000256" key="6">
    <source>
        <dbReference type="RuleBase" id="RU004466"/>
    </source>
</evidence>
<dbReference type="GO" id="GO:0008299">
    <property type="term" value="P:isoprenoid biosynthetic process"/>
    <property type="evidence" value="ECO:0007669"/>
    <property type="project" value="InterPro"/>
</dbReference>
<dbReference type="CDD" id="cd00685">
    <property type="entry name" value="Trans_IPPS_HT"/>
    <property type="match status" value="1"/>
</dbReference>
<accession>A0A0G1ZEU0</accession>